<sequence length="760" mass="86450">MNAKIEVDIELDNHLEKCRCCFRILEETDKFVNIDEIVQRNFYDLTQIELITSTDFSAKICSFCQNDLHVFSNFRTSLITNQLKLYSHIQSIQVHDFTKPDNKKFHFESSNQYTDLSHSFSSNVKIKTEKEDPEDIFVDCETIIEEKAERSRKRSQTLKPKKCCEICGSSVNNYRRHVLKVHLHVKNYFCDLCGFASFFRCDLEQHMKVHVKKSIKQQQTFYCESCGLEFNKKFHLNAHVRAKHTEKVRSHLCHICNKAFFSTENLKKHVESHNDKDMPCEFCGKLFSCINNLRTHLYYHSDPKFICDVEGCGKKFYMRKRLRAHMKTHANQKDHVCTYCDKRYFSQITSVIRPLSVRAFSTSSRLLGEESRGPSFALSDDQREFQSLARKFAREEIIPVAAKHDQTGEYPWDIVKKAWEIGLMNHGIPEHCGGHPLGNLTTCIMAEELAYGCSGIQTAMEASGLGQTPVILSGSKEQQKKYLGRLIEEPQVAAYCVTEPSAGSDVNGVKSRAVKKGDEYILNGQKMWITNGGVANWYFVLARTSEDPKAPASKAFTGFIVERDWPGVTPGRKEINMGQRASDTRGITFEDVRIPKENVLIGEGAGFKIAMGTFDVTRAPVAAGATGLAQRAYDEALKYSMERKTFGVPIANHQAVQFMLADMAMGVELSRLAYWNAAWTIDQGKRNSYEASIAKCFAADQANKIAADAVQIFGGNGFNSDYPVEKLMRDAKIYQIYEGTSQIQRMIIARNVFERAKQMN</sequence>
<dbReference type="FunFam" id="2.40.110.10:FF:000007">
    <property type="entry name" value="Medium-chain specific acyl-CoA dehydrogenase, mitochondrial"/>
    <property type="match status" value="1"/>
</dbReference>
<evidence type="ECO:0000256" key="15">
    <source>
        <dbReference type="PROSITE-ProRule" id="PRU00042"/>
    </source>
</evidence>
<keyword evidence="12" id="KW-0443">Lipid metabolism</keyword>
<comment type="catalytic activity">
    <reaction evidence="14">
        <text>a medium-chain 2,3-saturated fatty acyl-CoA + oxidized [electron-transfer flavoprotein] + H(+) = a medium-chain (2E)-enoyl-CoA + reduced [electron-transfer flavoprotein]</text>
        <dbReference type="Rhea" id="RHEA:14477"/>
        <dbReference type="Rhea" id="RHEA-COMP:10685"/>
        <dbReference type="Rhea" id="RHEA-COMP:10686"/>
        <dbReference type="ChEBI" id="CHEBI:15378"/>
        <dbReference type="ChEBI" id="CHEBI:57692"/>
        <dbReference type="ChEBI" id="CHEBI:58307"/>
        <dbReference type="ChEBI" id="CHEBI:83723"/>
        <dbReference type="ChEBI" id="CHEBI:83726"/>
        <dbReference type="EC" id="1.3.8.7"/>
    </reaction>
</comment>
<dbReference type="InterPro" id="IPR013087">
    <property type="entry name" value="Znf_C2H2_type"/>
</dbReference>
<dbReference type="Pfam" id="PF00441">
    <property type="entry name" value="Acyl-CoA_dh_1"/>
    <property type="match status" value="1"/>
</dbReference>
<evidence type="ECO:0000256" key="9">
    <source>
        <dbReference type="ARBA" id="ARBA00022832"/>
    </source>
</evidence>
<feature type="domain" description="C2H2-type" evidence="17">
    <location>
        <begin position="305"/>
        <end position="334"/>
    </location>
</feature>
<dbReference type="Gene3D" id="2.40.110.10">
    <property type="entry name" value="Butyryl-CoA Dehydrogenase, subunit A, domain 2"/>
    <property type="match status" value="1"/>
</dbReference>
<dbReference type="SMART" id="SM00355">
    <property type="entry name" value="ZnF_C2H2"/>
    <property type="match status" value="6"/>
</dbReference>
<evidence type="ECO:0000256" key="6">
    <source>
        <dbReference type="ARBA" id="ARBA00019125"/>
    </source>
</evidence>
<feature type="binding site" evidence="16">
    <location>
        <position position="64"/>
    </location>
    <ligand>
        <name>Zn(2+)</name>
        <dbReference type="ChEBI" id="CHEBI:29105"/>
    </ligand>
</feature>
<organism evidence="19 20">
    <name type="scientific">Chironomus riparius</name>
    <dbReference type="NCBI Taxonomy" id="315576"/>
    <lineage>
        <taxon>Eukaryota</taxon>
        <taxon>Metazoa</taxon>
        <taxon>Ecdysozoa</taxon>
        <taxon>Arthropoda</taxon>
        <taxon>Hexapoda</taxon>
        <taxon>Insecta</taxon>
        <taxon>Pterygota</taxon>
        <taxon>Neoptera</taxon>
        <taxon>Endopterygota</taxon>
        <taxon>Diptera</taxon>
        <taxon>Nematocera</taxon>
        <taxon>Chironomoidea</taxon>
        <taxon>Chironomidae</taxon>
        <taxon>Chironominae</taxon>
        <taxon>Chironomus</taxon>
    </lineage>
</organism>
<feature type="domain" description="C2H2-type" evidence="17">
    <location>
        <begin position="278"/>
        <end position="305"/>
    </location>
</feature>
<dbReference type="InterPro" id="IPR037069">
    <property type="entry name" value="AcylCoA_DH/ox_N_sf"/>
</dbReference>
<dbReference type="PROSITE" id="PS51915">
    <property type="entry name" value="ZAD"/>
    <property type="match status" value="1"/>
</dbReference>
<dbReference type="PANTHER" id="PTHR48083:SF2">
    <property type="entry name" value="MEDIUM-CHAIN SPECIFIC ACYL-COA DEHYDROGENASE, MITOCHONDRIAL"/>
    <property type="match status" value="1"/>
</dbReference>
<evidence type="ECO:0000256" key="14">
    <source>
        <dbReference type="ARBA" id="ARBA00047882"/>
    </source>
</evidence>
<dbReference type="GO" id="GO:0050660">
    <property type="term" value="F:flavin adenine dinucleotide binding"/>
    <property type="evidence" value="ECO:0007669"/>
    <property type="project" value="InterPro"/>
</dbReference>
<keyword evidence="20" id="KW-1185">Reference proteome</keyword>
<evidence type="ECO:0000256" key="13">
    <source>
        <dbReference type="ARBA" id="ARBA00023128"/>
    </source>
</evidence>
<dbReference type="InterPro" id="IPR006089">
    <property type="entry name" value="Acyl-CoA_DH_CS"/>
</dbReference>
<dbReference type="GO" id="GO:0005759">
    <property type="term" value="C:mitochondrial matrix"/>
    <property type="evidence" value="ECO:0007669"/>
    <property type="project" value="UniProtKB-SubCell"/>
</dbReference>
<dbReference type="SMART" id="SM00868">
    <property type="entry name" value="zf-AD"/>
    <property type="match status" value="1"/>
</dbReference>
<evidence type="ECO:0000256" key="2">
    <source>
        <dbReference type="ARBA" id="ARBA00004305"/>
    </source>
</evidence>
<dbReference type="EMBL" id="OU895880">
    <property type="protein sequence ID" value="CAG9811257.1"/>
    <property type="molecule type" value="Genomic_DNA"/>
</dbReference>
<keyword evidence="10" id="KW-0809">Transit peptide</keyword>
<feature type="domain" description="ZAD" evidence="18">
    <location>
        <begin position="16"/>
        <end position="88"/>
    </location>
</feature>
<reference evidence="19" key="1">
    <citation type="submission" date="2022-01" db="EMBL/GenBank/DDBJ databases">
        <authorList>
            <person name="King R."/>
        </authorList>
    </citation>
    <scope>NUCLEOTIDE SEQUENCE</scope>
</reference>
<dbReference type="Pfam" id="PF02770">
    <property type="entry name" value="Acyl-CoA_dh_M"/>
    <property type="match status" value="1"/>
</dbReference>
<evidence type="ECO:0000256" key="3">
    <source>
        <dbReference type="ARBA" id="ARBA00005198"/>
    </source>
</evidence>
<dbReference type="OrthoDB" id="434771at2759"/>
<evidence type="ECO:0000256" key="8">
    <source>
        <dbReference type="ARBA" id="ARBA00022827"/>
    </source>
</evidence>
<keyword evidence="16" id="KW-0479">Metal-binding</keyword>
<comment type="subcellular location">
    <subcellularLocation>
        <location evidence="2">Mitochondrion matrix</location>
    </subcellularLocation>
</comment>
<keyword evidence="11" id="KW-0560">Oxidoreductase</keyword>
<feature type="domain" description="C2H2-type" evidence="17">
    <location>
        <begin position="221"/>
        <end position="249"/>
    </location>
</feature>
<evidence type="ECO:0000256" key="1">
    <source>
        <dbReference type="ARBA" id="ARBA00001974"/>
    </source>
</evidence>
<feature type="binding site" evidence="16">
    <location>
        <position position="18"/>
    </location>
    <ligand>
        <name>Zn(2+)</name>
        <dbReference type="ChEBI" id="CHEBI:29105"/>
    </ligand>
</feature>
<dbReference type="InterPro" id="IPR050741">
    <property type="entry name" value="Acyl-CoA_dehydrogenase"/>
</dbReference>
<dbReference type="PANTHER" id="PTHR48083">
    <property type="entry name" value="MEDIUM-CHAIN SPECIFIC ACYL-COA DEHYDROGENASE, MITOCHONDRIAL-RELATED"/>
    <property type="match status" value="1"/>
</dbReference>
<keyword evidence="8" id="KW-0274">FAD</keyword>
<dbReference type="PROSITE" id="PS00072">
    <property type="entry name" value="ACYL_COA_DH_1"/>
    <property type="match status" value="1"/>
</dbReference>
<dbReference type="GO" id="GO:0051793">
    <property type="term" value="P:medium-chain fatty acid catabolic process"/>
    <property type="evidence" value="ECO:0007669"/>
    <property type="project" value="TreeGrafter"/>
</dbReference>
<comment type="similarity">
    <text evidence="4">Belongs to the acyl-CoA dehydrogenase family.</text>
</comment>
<dbReference type="GO" id="GO:0070991">
    <property type="term" value="F:medium-chain fatty acyl-CoA dehydrogenase activity"/>
    <property type="evidence" value="ECO:0007669"/>
    <property type="project" value="UniProtKB-EC"/>
</dbReference>
<protein>
    <recommendedName>
        <fullName evidence="6">Medium-chain specific acyl-CoA dehydrogenase, mitochondrial</fullName>
        <ecNumber evidence="5">1.3.8.7</ecNumber>
    </recommendedName>
</protein>
<feature type="binding site" evidence="16">
    <location>
        <position position="21"/>
    </location>
    <ligand>
        <name>Zn(2+)</name>
        <dbReference type="ChEBI" id="CHEBI:29105"/>
    </ligand>
</feature>
<evidence type="ECO:0000256" key="7">
    <source>
        <dbReference type="ARBA" id="ARBA00022630"/>
    </source>
</evidence>
<evidence type="ECO:0000256" key="4">
    <source>
        <dbReference type="ARBA" id="ARBA00009347"/>
    </source>
</evidence>
<proteinExistence type="inferred from homology"/>
<feature type="domain" description="C2H2-type" evidence="17">
    <location>
        <begin position="188"/>
        <end position="215"/>
    </location>
</feature>
<dbReference type="SUPFAM" id="SSF57667">
    <property type="entry name" value="beta-beta-alpha zinc fingers"/>
    <property type="match status" value="3"/>
</dbReference>
<evidence type="ECO:0000256" key="5">
    <source>
        <dbReference type="ARBA" id="ARBA00012033"/>
    </source>
</evidence>
<keyword evidence="13" id="KW-0496">Mitochondrion</keyword>
<gene>
    <name evidence="19" type="ORF">CHIRRI_LOCUS14066</name>
</gene>
<dbReference type="PROSITE" id="PS50157">
    <property type="entry name" value="ZINC_FINGER_C2H2_2"/>
    <property type="match status" value="5"/>
</dbReference>
<dbReference type="InterPro" id="IPR009075">
    <property type="entry name" value="AcylCo_DH/oxidase_C"/>
</dbReference>
<dbReference type="PROSITE" id="PS00028">
    <property type="entry name" value="ZINC_FINGER_C2H2_1"/>
    <property type="match status" value="4"/>
</dbReference>
<evidence type="ECO:0000256" key="16">
    <source>
        <dbReference type="PROSITE-ProRule" id="PRU01263"/>
    </source>
</evidence>
<feature type="domain" description="C2H2-type" evidence="17">
    <location>
        <begin position="251"/>
        <end position="278"/>
    </location>
</feature>
<accession>A0A9N9S682</accession>
<evidence type="ECO:0000259" key="18">
    <source>
        <dbReference type="PROSITE" id="PS51915"/>
    </source>
</evidence>
<dbReference type="SUPFAM" id="SSF56645">
    <property type="entry name" value="Acyl-CoA dehydrogenase NM domain-like"/>
    <property type="match status" value="1"/>
</dbReference>
<dbReference type="GO" id="GO:0005634">
    <property type="term" value="C:nucleus"/>
    <property type="evidence" value="ECO:0007669"/>
    <property type="project" value="InterPro"/>
</dbReference>
<reference evidence="19" key="2">
    <citation type="submission" date="2022-10" db="EMBL/GenBank/DDBJ databases">
        <authorList>
            <consortium name="ENA_rothamsted_submissions"/>
            <consortium name="culmorum"/>
            <person name="King R."/>
        </authorList>
    </citation>
    <scope>NUCLEOTIDE SEQUENCE</scope>
</reference>
<dbReference type="Gene3D" id="1.10.540.10">
    <property type="entry name" value="Acyl-CoA dehydrogenase/oxidase, N-terminal domain"/>
    <property type="match status" value="1"/>
</dbReference>
<comment type="cofactor">
    <cofactor evidence="1">
        <name>FAD</name>
        <dbReference type="ChEBI" id="CHEBI:57692"/>
    </cofactor>
</comment>
<dbReference type="InterPro" id="IPR013786">
    <property type="entry name" value="AcylCoA_DH/ox_N"/>
</dbReference>
<evidence type="ECO:0000259" key="17">
    <source>
        <dbReference type="PROSITE" id="PS50157"/>
    </source>
</evidence>
<keyword evidence="7" id="KW-0285">Flavoprotein</keyword>
<dbReference type="Gene3D" id="1.20.140.10">
    <property type="entry name" value="Butyryl-CoA Dehydrogenase, subunit A, domain 3"/>
    <property type="match status" value="1"/>
</dbReference>
<dbReference type="AlphaFoldDB" id="A0A9N9S682"/>
<evidence type="ECO:0000313" key="20">
    <source>
        <dbReference type="Proteomes" id="UP001153620"/>
    </source>
</evidence>
<dbReference type="Gene3D" id="3.30.160.60">
    <property type="entry name" value="Classic Zinc Finger"/>
    <property type="match status" value="3"/>
</dbReference>
<evidence type="ECO:0000313" key="19">
    <source>
        <dbReference type="EMBL" id="CAG9811257.1"/>
    </source>
</evidence>
<dbReference type="SUPFAM" id="SSF47203">
    <property type="entry name" value="Acyl-CoA dehydrogenase C-terminal domain-like"/>
    <property type="match status" value="1"/>
</dbReference>
<name>A0A9N9S682_9DIPT</name>
<dbReference type="InterPro" id="IPR009100">
    <property type="entry name" value="AcylCoA_DH/oxidase_NM_dom_sf"/>
</dbReference>
<evidence type="ECO:0000256" key="12">
    <source>
        <dbReference type="ARBA" id="ARBA00023098"/>
    </source>
</evidence>
<keyword evidence="16" id="KW-0862">Zinc</keyword>
<evidence type="ECO:0000256" key="11">
    <source>
        <dbReference type="ARBA" id="ARBA00023002"/>
    </source>
</evidence>
<dbReference type="PROSITE" id="PS00073">
    <property type="entry name" value="ACYL_COA_DH_2"/>
    <property type="match status" value="1"/>
</dbReference>
<dbReference type="InterPro" id="IPR012934">
    <property type="entry name" value="Znf_AD"/>
</dbReference>
<dbReference type="FunFam" id="1.10.540.10:FF:000010">
    <property type="entry name" value="Medium-chain specific acyl-CoA dehydrogenase, mitochondrial"/>
    <property type="match status" value="1"/>
</dbReference>
<dbReference type="Proteomes" id="UP001153620">
    <property type="component" value="Chromosome 4"/>
</dbReference>
<evidence type="ECO:0000256" key="10">
    <source>
        <dbReference type="ARBA" id="ARBA00022946"/>
    </source>
</evidence>
<dbReference type="InterPro" id="IPR036236">
    <property type="entry name" value="Znf_C2H2_sf"/>
</dbReference>
<dbReference type="Pfam" id="PF00096">
    <property type="entry name" value="zf-C2H2"/>
    <property type="match status" value="1"/>
</dbReference>
<dbReference type="GO" id="GO:0008270">
    <property type="term" value="F:zinc ion binding"/>
    <property type="evidence" value="ECO:0007669"/>
    <property type="project" value="UniProtKB-UniRule"/>
</dbReference>
<feature type="binding site" evidence="16">
    <location>
        <position position="61"/>
    </location>
    <ligand>
        <name>Zn(2+)</name>
        <dbReference type="ChEBI" id="CHEBI:29105"/>
    </ligand>
</feature>
<dbReference type="Pfam" id="PF02771">
    <property type="entry name" value="Acyl-CoA_dh_N"/>
    <property type="match status" value="1"/>
</dbReference>
<dbReference type="InterPro" id="IPR036250">
    <property type="entry name" value="AcylCo_DH-like_C"/>
</dbReference>
<keyword evidence="15" id="KW-0863">Zinc-finger</keyword>
<comment type="pathway">
    <text evidence="3">Lipid metabolism; mitochondrial fatty acid beta-oxidation.</text>
</comment>
<dbReference type="InterPro" id="IPR006091">
    <property type="entry name" value="Acyl-CoA_Oxase/DH_mid-dom"/>
</dbReference>
<dbReference type="FunFam" id="1.20.140.10:FF:000011">
    <property type="entry name" value="Medium-chain specific acyl-CoA dehydrogenase, mitochondrial"/>
    <property type="match status" value="1"/>
</dbReference>
<keyword evidence="9" id="KW-0276">Fatty acid metabolism</keyword>
<dbReference type="InterPro" id="IPR046373">
    <property type="entry name" value="Acyl-CoA_Oxase/DH_mid-dom_sf"/>
</dbReference>
<dbReference type="EC" id="1.3.8.7" evidence="5"/>